<dbReference type="SMART" id="SM00858">
    <property type="entry name" value="SAF"/>
    <property type="match status" value="1"/>
</dbReference>
<feature type="region of interest" description="Disordered" evidence="1">
    <location>
        <begin position="33"/>
        <end position="63"/>
    </location>
</feature>
<dbReference type="Pfam" id="PF08666">
    <property type="entry name" value="SAF"/>
    <property type="match status" value="1"/>
</dbReference>
<dbReference type="RefSeq" id="WP_156848174.1">
    <property type="nucleotide sequence ID" value="NZ_CACRTN010000009.1"/>
</dbReference>
<gene>
    <name evidence="4" type="ORF">CILFYP54_01327</name>
</gene>
<dbReference type="InterPro" id="IPR017592">
    <property type="entry name" value="Pilus_assmbl_Flp-typ_CpaB"/>
</dbReference>
<feature type="domain" description="SAF" evidence="3">
    <location>
        <begin position="115"/>
        <end position="177"/>
    </location>
</feature>
<dbReference type="NCBIfam" id="TIGR03177">
    <property type="entry name" value="pilus_cpaB"/>
    <property type="match status" value="1"/>
</dbReference>
<accession>A0A6N2YY59</accession>
<evidence type="ECO:0000256" key="2">
    <source>
        <dbReference type="SAM" id="Phobius"/>
    </source>
</evidence>
<evidence type="ECO:0000256" key="1">
    <source>
        <dbReference type="SAM" id="MobiDB-lite"/>
    </source>
</evidence>
<name>A0A6N2YY59_9ACTN</name>
<sequence length="290" mass="29896">MNDKQDIESLEEAMLAAGEAGDYAEAERLKKKINRLKERQAKNPTPAPGASTRQSEGAARARRAVARDAAAEAAKKRLTTVAGACIAVAIASVAVSAWMFAKSSDALNRVEGNLVKAVVATRDIPAGTILSDADLEIGSVPRDFSPTDAAGKLEDLVGKKTITDQTKGMAVPASSVAGSHDPASLPAAITEGYVGMMISLEPANALSPLSSVGDKVDVLGGASDGVVASTALLAENVRIIALDSNLSEGPSEGYQYVTVEVTRDQALAIASSQSVRLIARPLETEAANAE</sequence>
<dbReference type="EMBL" id="CACRTN010000009">
    <property type="protein sequence ID" value="VYT70708.1"/>
    <property type="molecule type" value="Genomic_DNA"/>
</dbReference>
<feature type="transmembrane region" description="Helical" evidence="2">
    <location>
        <begin position="81"/>
        <end position="101"/>
    </location>
</feature>
<reference evidence="4" key="1">
    <citation type="submission" date="2019-11" db="EMBL/GenBank/DDBJ databases">
        <authorList>
            <person name="Feng L."/>
        </authorList>
    </citation>
    <scope>NUCLEOTIDE SEQUENCE</scope>
    <source>
        <strain evidence="4">CintestinalisLFYP54</strain>
    </source>
</reference>
<evidence type="ECO:0000259" key="3">
    <source>
        <dbReference type="SMART" id="SM00858"/>
    </source>
</evidence>
<dbReference type="Gene3D" id="3.90.1210.10">
    <property type="entry name" value="Antifreeze-like/N-acetylneuraminic acid synthase C-terminal domain"/>
    <property type="match status" value="1"/>
</dbReference>
<keyword evidence="2" id="KW-1133">Transmembrane helix</keyword>
<dbReference type="InterPro" id="IPR013974">
    <property type="entry name" value="SAF"/>
</dbReference>
<protein>
    <recommendedName>
        <fullName evidence="3">SAF domain-containing protein</fullName>
    </recommendedName>
</protein>
<organism evidence="4">
    <name type="scientific">Collinsella intestinalis</name>
    <dbReference type="NCBI Taxonomy" id="147207"/>
    <lineage>
        <taxon>Bacteria</taxon>
        <taxon>Bacillati</taxon>
        <taxon>Actinomycetota</taxon>
        <taxon>Coriobacteriia</taxon>
        <taxon>Coriobacteriales</taxon>
        <taxon>Coriobacteriaceae</taxon>
        <taxon>Collinsella</taxon>
    </lineage>
</organism>
<dbReference type="CDD" id="cd11614">
    <property type="entry name" value="SAF_CpaB_FlgA_like"/>
    <property type="match status" value="1"/>
</dbReference>
<proteinExistence type="predicted"/>
<keyword evidence="2" id="KW-0472">Membrane</keyword>
<dbReference type="AlphaFoldDB" id="A0A6N2YY59"/>
<keyword evidence="2" id="KW-0812">Transmembrane</keyword>
<evidence type="ECO:0000313" key="4">
    <source>
        <dbReference type="EMBL" id="VYT70708.1"/>
    </source>
</evidence>